<keyword evidence="1" id="KW-1133">Transmembrane helix</keyword>
<feature type="chain" id="PRO_5020784074" description="TPM domain-containing protein" evidence="2">
    <location>
        <begin position="23"/>
        <end position="233"/>
    </location>
</feature>
<keyword evidence="1" id="KW-0812">Transmembrane</keyword>
<dbReference type="OrthoDB" id="192242at2"/>
<evidence type="ECO:0000313" key="4">
    <source>
        <dbReference type="Proteomes" id="UP000295662"/>
    </source>
</evidence>
<sequence>MIRLCTAFLFWTCLGFWATASAQDMPAAPANGLRDDTRALNEKIQAELAQDIATCREAIHADVWFNASTYVTAGQSLGLRARSLRQHWSPGKDAVLMTYDRASDSHALSFSPGLWQRYPSAEIISIIQRSLVTMADKTQPLETRLTLSLRQVLRKLQALEKQRHQSAITLSRHHLRLAQSFAIGLGAGALLLLLVGVVIRRRDTQAAWQSFFPKVQVGIRYGAPHGGGVIVEK</sequence>
<evidence type="ECO:0000313" key="3">
    <source>
        <dbReference type="EMBL" id="TDU81490.1"/>
    </source>
</evidence>
<protein>
    <recommendedName>
        <fullName evidence="5">TPM domain-containing protein</fullName>
    </recommendedName>
</protein>
<evidence type="ECO:0008006" key="5">
    <source>
        <dbReference type="Google" id="ProtNLM"/>
    </source>
</evidence>
<reference evidence="3 4" key="1">
    <citation type="submission" date="2019-03" db="EMBL/GenBank/DDBJ databases">
        <title>Genomic Encyclopedia of Archaeal and Bacterial Type Strains, Phase II (KMG-II): from individual species to whole genera.</title>
        <authorList>
            <person name="Goeker M."/>
        </authorList>
    </citation>
    <scope>NUCLEOTIDE SEQUENCE [LARGE SCALE GENOMIC DNA]</scope>
    <source>
        <strain evidence="3 4">ATCC 25309</strain>
    </source>
</reference>
<accession>A0A4R7SQH8</accession>
<evidence type="ECO:0000256" key="1">
    <source>
        <dbReference type="SAM" id="Phobius"/>
    </source>
</evidence>
<feature type="signal peptide" evidence="2">
    <location>
        <begin position="1"/>
        <end position="22"/>
    </location>
</feature>
<keyword evidence="1" id="KW-0472">Membrane</keyword>
<dbReference type="RefSeq" id="WP_133793437.1">
    <property type="nucleotide sequence ID" value="NZ_SOCA01000001.1"/>
</dbReference>
<keyword evidence="2" id="KW-0732">Signal</keyword>
<organism evidence="3 4">
    <name type="scientific">Prosthecobacter fusiformis</name>
    <dbReference type="NCBI Taxonomy" id="48464"/>
    <lineage>
        <taxon>Bacteria</taxon>
        <taxon>Pseudomonadati</taxon>
        <taxon>Verrucomicrobiota</taxon>
        <taxon>Verrucomicrobiia</taxon>
        <taxon>Verrucomicrobiales</taxon>
        <taxon>Verrucomicrobiaceae</taxon>
        <taxon>Prosthecobacter</taxon>
    </lineage>
</organism>
<dbReference type="EMBL" id="SOCA01000001">
    <property type="protein sequence ID" value="TDU81490.1"/>
    <property type="molecule type" value="Genomic_DNA"/>
</dbReference>
<proteinExistence type="predicted"/>
<feature type="transmembrane region" description="Helical" evidence="1">
    <location>
        <begin position="181"/>
        <end position="199"/>
    </location>
</feature>
<gene>
    <name evidence="3" type="ORF">EI77_00799</name>
</gene>
<dbReference type="Proteomes" id="UP000295662">
    <property type="component" value="Unassembled WGS sequence"/>
</dbReference>
<keyword evidence="4" id="KW-1185">Reference proteome</keyword>
<name>A0A4R7SQH8_9BACT</name>
<evidence type="ECO:0000256" key="2">
    <source>
        <dbReference type="SAM" id="SignalP"/>
    </source>
</evidence>
<dbReference type="AlphaFoldDB" id="A0A4R7SQH8"/>
<comment type="caution">
    <text evidence="3">The sequence shown here is derived from an EMBL/GenBank/DDBJ whole genome shotgun (WGS) entry which is preliminary data.</text>
</comment>